<keyword evidence="1" id="KW-1133">Transmembrane helix</keyword>
<reference evidence="5 7" key="2">
    <citation type="submission" date="2018-02" db="EMBL/GenBank/DDBJ databases">
        <title>Characterization of Xanthomonas diversity in transplant houses and field plants.</title>
        <authorList>
            <person name="Abrahamian P."/>
            <person name="Timilsina S."/>
            <person name="Minsavage G.V."/>
            <person name="Goss E.M."/>
            <person name="Jones J.B."/>
            <person name="Vallad G.E."/>
        </authorList>
    </citation>
    <scope>NUCLEOTIDE SEQUENCE [LARGE SCALE GENOMIC DNA]</scope>
    <source>
        <strain evidence="5 7">GEV2132</strain>
    </source>
</reference>
<evidence type="ECO:0000313" key="5">
    <source>
        <dbReference type="EMBL" id="RXD52831.1"/>
    </source>
</evidence>
<evidence type="ECO:0000313" key="8">
    <source>
        <dbReference type="Proteomes" id="UP000471082"/>
    </source>
</evidence>
<keyword evidence="1" id="KW-0472">Membrane</keyword>
<name>A0A0G8Y3F2_XANPE</name>
<evidence type="ECO:0000313" key="6">
    <source>
        <dbReference type="Proteomes" id="UP000035369"/>
    </source>
</evidence>
<dbReference type="GeneID" id="61779461"/>
<keyword evidence="6" id="KW-1185">Reference proteome</keyword>
<dbReference type="EMBL" id="PUUL01000079">
    <property type="protein sequence ID" value="RXD52831.1"/>
    <property type="molecule type" value="Genomic_DNA"/>
</dbReference>
<comment type="caution">
    <text evidence="4">The sequence shown here is derived from an EMBL/GenBank/DDBJ whole genome shotgun (WGS) entry which is preliminary data.</text>
</comment>
<evidence type="ECO:0000313" key="3">
    <source>
        <dbReference type="EMBL" id="KLC02988.1"/>
    </source>
</evidence>
<evidence type="ECO:0000256" key="2">
    <source>
        <dbReference type="SAM" id="SignalP"/>
    </source>
</evidence>
<dbReference type="EMBL" id="JAAGYU010000033">
    <property type="protein sequence ID" value="NEL76497.1"/>
    <property type="molecule type" value="Genomic_DNA"/>
</dbReference>
<reference evidence="3 6" key="1">
    <citation type="submission" date="2015-02" db="EMBL/GenBank/DDBJ databases">
        <title>Whole genome sequencing of multiple isolates of three species of pepper and tomato-infecting xanthomonads reveals genetic diversity in field strains and pinpoints effectors responsible for host specificity.</title>
        <authorList>
            <person name="Schwartz A."/>
            <person name="Dahlbeck D."/>
            <person name="Staskawicz B."/>
            <person name="Bart R."/>
            <person name="Potnis N."/>
            <person name="Minsavage G."/>
            <person name="Timilsina S."/>
            <person name="Goss E."/>
            <person name="Jones J."/>
            <person name="Vallad G."/>
            <person name="Barak J."/>
            <person name="Miller S."/>
            <person name="Ritchie D."/>
            <person name="Martins J.Jr."/>
            <person name="Patane J.S."/>
            <person name="Setubal J.C."/>
        </authorList>
    </citation>
    <scope>NUCLEOTIDE SEQUENCE [LARGE SCALE GENOMIC DNA]</scope>
    <source>
        <strain evidence="3 6">Xp3-15</strain>
    </source>
</reference>
<dbReference type="KEGG" id="xpe:BJD13_03395"/>
<protein>
    <submittedName>
        <fullName evidence="4">TrbC/VirB2 family protein</fullName>
    </submittedName>
</protein>
<sequence>MKFEIDKKTIADAKMVGTQAVKALLFISLLMVAGGASADGNGLADTDTRVCGFLNNVTKLLNMGSIAVVTIAVIVAGYQIAFAHKRISEVSPILIGGVLIGAAGQIANMILQNKESNSGDCSGIGASLVQIAQYYA</sequence>
<evidence type="ECO:0000256" key="1">
    <source>
        <dbReference type="SAM" id="Phobius"/>
    </source>
</evidence>
<proteinExistence type="predicted"/>
<reference evidence="4 8" key="3">
    <citation type="submission" date="2019-11" db="EMBL/GenBank/DDBJ databases">
        <title>Genome-resolved metagenomics to study the prevalence of co-infection and intraspecific heterogeneity among plant pathogen metapopulations.</title>
        <authorList>
            <person name="Newberry E."/>
            <person name="Bhandari R."/>
            <person name="Kemble J."/>
            <person name="Sikora E."/>
            <person name="Potnis N."/>
        </authorList>
    </citation>
    <scope>NUCLEOTIDE SEQUENCE [LARGE SCALE GENOMIC DNA]</scope>
    <source>
        <strain evidence="4">Xp_Tom_Tuscaloosa_18b</strain>
    </source>
</reference>
<feature type="transmembrane region" description="Helical" evidence="1">
    <location>
        <begin position="93"/>
        <end position="111"/>
    </location>
</feature>
<evidence type="ECO:0000313" key="4">
    <source>
        <dbReference type="EMBL" id="NEL76497.1"/>
    </source>
</evidence>
<dbReference type="Pfam" id="PF04956">
    <property type="entry name" value="TrbC"/>
    <property type="match status" value="1"/>
</dbReference>
<gene>
    <name evidence="5" type="ORF">DB769_13925</name>
    <name evidence="4" type="ORF">G3W61_09555</name>
    <name evidence="3" type="ORF">XP315_19310</name>
</gene>
<feature type="chain" id="PRO_5044542787" evidence="2">
    <location>
        <begin position="39"/>
        <end position="136"/>
    </location>
</feature>
<feature type="transmembrane region" description="Helical" evidence="1">
    <location>
        <begin position="62"/>
        <end position="81"/>
    </location>
</feature>
<keyword evidence="1" id="KW-0812">Transmembrane</keyword>
<organism evidence="4 8">
    <name type="scientific">Xanthomonas perforans</name>
    <dbReference type="NCBI Taxonomy" id="442694"/>
    <lineage>
        <taxon>Bacteria</taxon>
        <taxon>Pseudomonadati</taxon>
        <taxon>Pseudomonadota</taxon>
        <taxon>Gammaproteobacteria</taxon>
        <taxon>Lysobacterales</taxon>
        <taxon>Lysobacteraceae</taxon>
        <taxon>Xanthomonas</taxon>
    </lineage>
</organism>
<dbReference type="InterPro" id="IPR007039">
    <property type="entry name" value="TrbC/VirB2"/>
</dbReference>
<accession>A0A0G8Y3F2</accession>
<dbReference type="Proteomes" id="UP000035369">
    <property type="component" value="Unassembled WGS sequence"/>
</dbReference>
<dbReference type="EMBL" id="JZUY01000048">
    <property type="protein sequence ID" value="KLC02988.1"/>
    <property type="molecule type" value="Genomic_DNA"/>
</dbReference>
<dbReference type="Proteomes" id="UP000471082">
    <property type="component" value="Unassembled WGS sequence"/>
</dbReference>
<dbReference type="RefSeq" id="WP_008571006.1">
    <property type="nucleotide sequence ID" value="NZ_CP018475.1"/>
</dbReference>
<keyword evidence="2" id="KW-0732">Signal</keyword>
<evidence type="ECO:0000313" key="7">
    <source>
        <dbReference type="Proteomes" id="UP000289372"/>
    </source>
</evidence>
<dbReference type="Proteomes" id="UP000289372">
    <property type="component" value="Unassembled WGS sequence"/>
</dbReference>
<dbReference type="AlphaFoldDB" id="A0A0G8Y3F2"/>
<feature type="signal peptide" evidence="2">
    <location>
        <begin position="1"/>
        <end position="38"/>
    </location>
</feature>